<dbReference type="OrthoDB" id="2864316at2"/>
<evidence type="ECO:0008006" key="3">
    <source>
        <dbReference type="Google" id="ProtNLM"/>
    </source>
</evidence>
<dbReference type="SUPFAM" id="SSF52091">
    <property type="entry name" value="SpoIIaa-like"/>
    <property type="match status" value="1"/>
</dbReference>
<dbReference type="Proteomes" id="UP000012283">
    <property type="component" value="Unassembled WGS sequence"/>
</dbReference>
<reference evidence="1 2" key="1">
    <citation type="submission" date="2013-03" db="EMBL/GenBank/DDBJ databases">
        <title>Draft genome sequence of Gracibacillus halophilus YIM-C55.5, a moderately halophilic and thermophilic organism from the Xiaochaidamu salt lake.</title>
        <authorList>
            <person name="Sugumar T."/>
            <person name="Polireddy D.R."/>
            <person name="Antony A."/>
            <person name="Madhava Y.R."/>
            <person name="Sivakumar N."/>
        </authorList>
    </citation>
    <scope>NUCLEOTIDE SEQUENCE [LARGE SCALE GENOMIC DNA]</scope>
    <source>
        <strain evidence="1 2">YIM-C55.5</strain>
    </source>
</reference>
<dbReference type="EMBL" id="APML01000007">
    <property type="protein sequence ID" value="ENH98051.1"/>
    <property type="molecule type" value="Genomic_DNA"/>
</dbReference>
<evidence type="ECO:0000313" key="1">
    <source>
        <dbReference type="EMBL" id="ENH98051.1"/>
    </source>
</evidence>
<dbReference type="Gene3D" id="3.40.50.10600">
    <property type="entry name" value="SpoIIaa-like domains"/>
    <property type="match status" value="1"/>
</dbReference>
<dbReference type="RefSeq" id="WP_003463858.1">
    <property type="nucleotide sequence ID" value="NZ_APML01000007.1"/>
</dbReference>
<dbReference type="InterPro" id="IPR036513">
    <property type="entry name" value="STAS_dom_sf"/>
</dbReference>
<dbReference type="eggNOG" id="ENOG50338UI">
    <property type="taxonomic scope" value="Bacteria"/>
</dbReference>
<keyword evidence="2" id="KW-1185">Reference proteome</keyword>
<evidence type="ECO:0000313" key="2">
    <source>
        <dbReference type="Proteomes" id="UP000012283"/>
    </source>
</evidence>
<dbReference type="InterPro" id="IPR021866">
    <property type="entry name" value="SpoIIAA-like"/>
</dbReference>
<name>N4WYD8_9BACI</name>
<comment type="caution">
    <text evidence="1">The sequence shown here is derived from an EMBL/GenBank/DDBJ whole genome shotgun (WGS) entry which is preliminary data.</text>
</comment>
<dbReference type="InterPro" id="IPR038396">
    <property type="entry name" value="SpoIIAA-like_sf"/>
</dbReference>
<dbReference type="PATRIC" id="fig|1308866.3.peg.478"/>
<dbReference type="AlphaFoldDB" id="N4WYD8"/>
<accession>N4WYD8</accession>
<organism evidence="1 2">
    <name type="scientific">Gracilibacillus halophilus YIM-C55.5</name>
    <dbReference type="NCBI Taxonomy" id="1308866"/>
    <lineage>
        <taxon>Bacteria</taxon>
        <taxon>Bacillati</taxon>
        <taxon>Bacillota</taxon>
        <taxon>Bacilli</taxon>
        <taxon>Bacillales</taxon>
        <taxon>Bacillaceae</taxon>
        <taxon>Gracilibacillus</taxon>
    </lineage>
</organism>
<protein>
    <recommendedName>
        <fullName evidence="3">STAS/SEC14 domain-containing protein</fullName>
    </recommendedName>
</protein>
<gene>
    <name evidence="1" type="ORF">J416_02369</name>
</gene>
<sequence>MWEATIIDKKKKIVGLKWSGNVKKEEVHQANEKLEQLIHQLNTSSFNLLVELENLMAFSKETQAEIVEQQKWILEKGMNQAAVIADKATTKMQLKRTAKTSNHQNEHHFDNYDEALAFLQNN</sequence>
<dbReference type="Pfam" id="PF11964">
    <property type="entry name" value="SpoIIAA-like"/>
    <property type="match status" value="1"/>
</dbReference>
<proteinExistence type="predicted"/>